<dbReference type="KEGG" id="ssyi:EKG83_34540"/>
<dbReference type="AlphaFoldDB" id="A0A5Q0H6J4"/>
<organism evidence="2 3">
    <name type="scientific">Saccharothrix syringae</name>
    <name type="common">Nocardiopsis syringae</name>
    <dbReference type="NCBI Taxonomy" id="103733"/>
    <lineage>
        <taxon>Bacteria</taxon>
        <taxon>Bacillati</taxon>
        <taxon>Actinomycetota</taxon>
        <taxon>Actinomycetes</taxon>
        <taxon>Pseudonocardiales</taxon>
        <taxon>Pseudonocardiaceae</taxon>
        <taxon>Saccharothrix</taxon>
    </lineage>
</organism>
<protein>
    <recommendedName>
        <fullName evidence="4">DUF2993 domain-containing protein</fullName>
    </recommendedName>
</protein>
<evidence type="ECO:0000313" key="3">
    <source>
        <dbReference type="Proteomes" id="UP000325787"/>
    </source>
</evidence>
<proteinExistence type="predicted"/>
<name>A0A5Q0H6J4_SACSY</name>
<keyword evidence="1" id="KW-0732">Signal</keyword>
<dbReference type="RefSeq" id="WP_033431837.1">
    <property type="nucleotide sequence ID" value="NZ_CP034550.1"/>
</dbReference>
<dbReference type="OrthoDB" id="3821392at2"/>
<feature type="chain" id="PRO_5024904449" description="DUF2993 domain-containing protein" evidence="1">
    <location>
        <begin position="26"/>
        <end position="217"/>
    </location>
</feature>
<sequence>MKLAVLLVALAALLGATPTPTPSPARPQAPVRPVPAAGAAAVQPVTIVIVYRVDAVTRIARLGSELAIGPGRLVAEIDLVNGTITGDLTLPVADGYFVVFGFVPTTAKTHMTPIGKVTGTIAAGDIRAHSEIDLRLDDVAVNAQPLGVGPACRAAQPLSLDVSGPFDLMATVLKGTYDIPAFGGCQDRERLDPLMTGLVSGPGNTIELTLTALPEGS</sequence>
<feature type="signal peptide" evidence="1">
    <location>
        <begin position="1"/>
        <end position="25"/>
    </location>
</feature>
<accession>A0A5Q0H6J4</accession>
<dbReference type="EMBL" id="CP034550">
    <property type="protein sequence ID" value="QFZ21846.1"/>
    <property type="molecule type" value="Genomic_DNA"/>
</dbReference>
<evidence type="ECO:0000313" key="2">
    <source>
        <dbReference type="EMBL" id="QFZ21846.1"/>
    </source>
</evidence>
<reference evidence="3" key="1">
    <citation type="journal article" date="2021" name="Curr. Microbiol.">
        <title>Complete genome of nocamycin-producing strain Saccharothrix syringae NRRL B-16468 reveals the biosynthetic potential for secondary metabolites.</title>
        <authorList>
            <person name="Mo X."/>
            <person name="Yang S."/>
        </authorList>
    </citation>
    <scope>NUCLEOTIDE SEQUENCE [LARGE SCALE GENOMIC DNA]</scope>
    <source>
        <strain evidence="3">ATCC 51364 / DSM 43886 / JCM 6844 / KCTC 9398 / NBRC 14523 / NRRL B-16468 / INA 2240</strain>
    </source>
</reference>
<evidence type="ECO:0000256" key="1">
    <source>
        <dbReference type="SAM" id="SignalP"/>
    </source>
</evidence>
<gene>
    <name evidence="2" type="ORF">EKG83_34540</name>
</gene>
<evidence type="ECO:0008006" key="4">
    <source>
        <dbReference type="Google" id="ProtNLM"/>
    </source>
</evidence>
<keyword evidence="3" id="KW-1185">Reference proteome</keyword>
<dbReference type="Proteomes" id="UP000325787">
    <property type="component" value="Chromosome"/>
</dbReference>